<dbReference type="OrthoDB" id="302705at2759"/>
<dbReference type="AlphaFoldDB" id="A0A9Q0KB43"/>
<dbReference type="GO" id="GO:0005789">
    <property type="term" value="C:endoplasmic reticulum membrane"/>
    <property type="evidence" value="ECO:0007669"/>
    <property type="project" value="TreeGrafter"/>
</dbReference>
<feature type="transmembrane region" description="Helical" evidence="2">
    <location>
        <begin position="129"/>
        <end position="150"/>
    </location>
</feature>
<comment type="caution">
    <text evidence="4">The sequence shown here is derived from an EMBL/GenBank/DDBJ whole genome shotgun (WGS) entry which is preliminary data.</text>
</comment>
<keyword evidence="2" id="KW-0812">Transmembrane</keyword>
<accession>A0A9Q0KB43</accession>
<organism evidence="4 5">
    <name type="scientific">Protea cynaroides</name>
    <dbReference type="NCBI Taxonomy" id="273540"/>
    <lineage>
        <taxon>Eukaryota</taxon>
        <taxon>Viridiplantae</taxon>
        <taxon>Streptophyta</taxon>
        <taxon>Embryophyta</taxon>
        <taxon>Tracheophyta</taxon>
        <taxon>Spermatophyta</taxon>
        <taxon>Magnoliopsida</taxon>
        <taxon>Proteales</taxon>
        <taxon>Proteaceae</taxon>
        <taxon>Protea</taxon>
    </lineage>
</organism>
<evidence type="ECO:0000313" key="4">
    <source>
        <dbReference type="EMBL" id="KAJ4967190.1"/>
    </source>
</evidence>
<sequence>MTASASVASCRLVFSFSPSFPSRFRSPKAFSSPPFLKSTPPSFLGRFISRRPVSERNPVLKKKNMIEFVRTAAHGTSDGDEGTGLMERGAVLSPIFVSGGLEATLNRLSKWLVTAVFGAFILFRHDVEALWAAVGSIVNVLLSVSLKQILNQKRPNSTMKSDPGMPSSHAQSIFFAIVFVILSLVEWLGVNELSVIIGTLVLACGSYLSWIRVSQQYHTINQVLVGAVLGSICSILWWRLYLGVLDVLWPSLYILFDSGLQKNSELLYMIEKVGGKFYSQVAVWETQILCGQEIKLIFTALFLTNY</sequence>
<dbReference type="Gene3D" id="1.20.144.10">
    <property type="entry name" value="Phosphatidic acid phosphatase type 2/haloperoxidase"/>
    <property type="match status" value="1"/>
</dbReference>
<keyword evidence="5" id="KW-1185">Reference proteome</keyword>
<dbReference type="PANTHER" id="PTHR11247">
    <property type="entry name" value="PALMITOYL-PROTEIN THIOESTERASE/DOLICHYLDIPHOSPHATASE 1"/>
    <property type="match status" value="1"/>
</dbReference>
<dbReference type="GO" id="GO:0008610">
    <property type="term" value="P:lipid biosynthetic process"/>
    <property type="evidence" value="ECO:0007669"/>
    <property type="project" value="TreeGrafter"/>
</dbReference>
<reference evidence="4" key="1">
    <citation type="journal article" date="2023" name="Plant J.">
        <title>The genome of the king protea, Protea cynaroides.</title>
        <authorList>
            <person name="Chang J."/>
            <person name="Duong T.A."/>
            <person name="Schoeman C."/>
            <person name="Ma X."/>
            <person name="Roodt D."/>
            <person name="Barker N."/>
            <person name="Li Z."/>
            <person name="Van de Peer Y."/>
            <person name="Mizrachi E."/>
        </authorList>
    </citation>
    <scope>NUCLEOTIDE SEQUENCE</scope>
    <source>
        <tissue evidence="4">Young leaves</tissue>
    </source>
</reference>
<dbReference type="GO" id="GO:0006487">
    <property type="term" value="P:protein N-linked glycosylation"/>
    <property type="evidence" value="ECO:0007669"/>
    <property type="project" value="TreeGrafter"/>
</dbReference>
<dbReference type="EMBL" id="JAMYWD010000007">
    <property type="protein sequence ID" value="KAJ4967190.1"/>
    <property type="molecule type" value="Genomic_DNA"/>
</dbReference>
<name>A0A9Q0KB43_9MAGN</name>
<feature type="domain" description="Phosphatidic acid phosphatase type 2/haloperoxidase" evidence="3">
    <location>
        <begin position="129"/>
        <end position="238"/>
    </location>
</feature>
<dbReference type="SUPFAM" id="SSF48317">
    <property type="entry name" value="Acid phosphatase/Vanadium-dependent haloperoxidase"/>
    <property type="match status" value="1"/>
</dbReference>
<feature type="transmembrane region" description="Helical" evidence="2">
    <location>
        <begin position="223"/>
        <end position="241"/>
    </location>
</feature>
<feature type="transmembrane region" description="Helical" evidence="2">
    <location>
        <begin position="193"/>
        <end position="211"/>
    </location>
</feature>
<evidence type="ECO:0000259" key="3">
    <source>
        <dbReference type="SMART" id="SM00014"/>
    </source>
</evidence>
<evidence type="ECO:0000313" key="5">
    <source>
        <dbReference type="Proteomes" id="UP001141806"/>
    </source>
</evidence>
<dbReference type="SMART" id="SM00014">
    <property type="entry name" value="acidPPc"/>
    <property type="match status" value="1"/>
</dbReference>
<dbReference type="InterPro" id="IPR036938">
    <property type="entry name" value="PAP2/HPO_sf"/>
</dbReference>
<protein>
    <recommendedName>
        <fullName evidence="3">Phosphatidic acid phosphatase type 2/haloperoxidase domain-containing protein</fullName>
    </recommendedName>
</protein>
<keyword evidence="2" id="KW-0472">Membrane</keyword>
<evidence type="ECO:0000256" key="1">
    <source>
        <dbReference type="ARBA" id="ARBA00022801"/>
    </source>
</evidence>
<keyword evidence="2" id="KW-1133">Transmembrane helix</keyword>
<dbReference type="InterPro" id="IPR000326">
    <property type="entry name" value="PAP2/HPO"/>
</dbReference>
<dbReference type="Pfam" id="PF01569">
    <property type="entry name" value="PAP2"/>
    <property type="match status" value="1"/>
</dbReference>
<evidence type="ECO:0000256" key="2">
    <source>
        <dbReference type="SAM" id="Phobius"/>
    </source>
</evidence>
<keyword evidence="1" id="KW-0378">Hydrolase</keyword>
<dbReference type="PANTHER" id="PTHR11247:SF40">
    <property type="entry name" value="LIPID PHOSPHATE PHOSPHATASE EPSILON 1, CHLOROPLASTIC"/>
    <property type="match status" value="1"/>
</dbReference>
<proteinExistence type="predicted"/>
<feature type="transmembrane region" description="Helical" evidence="2">
    <location>
        <begin position="170"/>
        <end position="187"/>
    </location>
</feature>
<dbReference type="Proteomes" id="UP001141806">
    <property type="component" value="Unassembled WGS sequence"/>
</dbReference>
<dbReference type="GO" id="GO:0047874">
    <property type="term" value="F:dolichyldiphosphatase activity"/>
    <property type="evidence" value="ECO:0007669"/>
    <property type="project" value="TreeGrafter"/>
</dbReference>
<gene>
    <name evidence="4" type="ORF">NE237_019039</name>
</gene>